<evidence type="ECO:0000313" key="1">
    <source>
        <dbReference type="EMBL" id="MFC5017011.1"/>
    </source>
</evidence>
<dbReference type="Pfam" id="PF15575">
    <property type="entry name" value="Imm49"/>
    <property type="match status" value="1"/>
</dbReference>
<dbReference type="Proteomes" id="UP001595855">
    <property type="component" value="Unassembled WGS sequence"/>
</dbReference>
<gene>
    <name evidence="1" type="ORF">ACFPRC_19325</name>
</gene>
<dbReference type="InterPro" id="IPR029074">
    <property type="entry name" value="Imm49"/>
</dbReference>
<reference evidence="2" key="1">
    <citation type="journal article" date="2019" name="Int. J. Syst. Evol. Microbiol.">
        <title>The Global Catalogue of Microorganisms (GCM) 10K type strain sequencing project: providing services to taxonomists for standard genome sequencing and annotation.</title>
        <authorList>
            <consortium name="The Broad Institute Genomics Platform"/>
            <consortium name="The Broad Institute Genome Sequencing Center for Infectious Disease"/>
            <person name="Wu L."/>
            <person name="Ma J."/>
        </authorList>
    </citation>
    <scope>NUCLEOTIDE SEQUENCE [LARGE SCALE GENOMIC DNA]</scope>
    <source>
        <strain evidence="2">CGMCC 4.1542</strain>
    </source>
</reference>
<accession>A0ABV9WUS3</accession>
<dbReference type="RefSeq" id="WP_271416703.1">
    <property type="nucleotide sequence ID" value="NZ_BAAATN010000025.1"/>
</dbReference>
<proteinExistence type="predicted"/>
<organism evidence="1 2">
    <name type="scientific">Streptomyces lienomycini</name>
    <dbReference type="NCBI Taxonomy" id="284035"/>
    <lineage>
        <taxon>Bacteria</taxon>
        <taxon>Bacillati</taxon>
        <taxon>Actinomycetota</taxon>
        <taxon>Actinomycetes</taxon>
        <taxon>Kitasatosporales</taxon>
        <taxon>Streptomycetaceae</taxon>
        <taxon>Streptomyces</taxon>
    </lineage>
</organism>
<evidence type="ECO:0000313" key="2">
    <source>
        <dbReference type="Proteomes" id="UP001595855"/>
    </source>
</evidence>
<name>A0ABV9WUS3_9ACTN</name>
<sequence length="74" mass="8099">MRASATASRSASALADALEAHRAHYQVADRADGPDASLDLDVLALACHARRRGWEIRVESPYLPRDLLRAAEPF</sequence>
<protein>
    <submittedName>
        <fullName evidence="1">Imm49 family immunity protein</fullName>
    </submittedName>
</protein>
<dbReference type="EMBL" id="JBHSJO010000001">
    <property type="protein sequence ID" value="MFC5017011.1"/>
    <property type="molecule type" value="Genomic_DNA"/>
</dbReference>
<comment type="caution">
    <text evidence="1">The sequence shown here is derived from an EMBL/GenBank/DDBJ whole genome shotgun (WGS) entry which is preliminary data.</text>
</comment>
<keyword evidence="2" id="KW-1185">Reference proteome</keyword>